<reference evidence="3" key="1">
    <citation type="journal article" date="2023" name="Commun. Biol.">
        <title>Genome analysis of Parmales, the sister group of diatoms, reveals the evolutionary specialization of diatoms from phago-mixotrophs to photoautotrophs.</title>
        <authorList>
            <person name="Ban H."/>
            <person name="Sato S."/>
            <person name="Yoshikawa S."/>
            <person name="Yamada K."/>
            <person name="Nakamura Y."/>
            <person name="Ichinomiya M."/>
            <person name="Sato N."/>
            <person name="Blanc-Mathieu R."/>
            <person name="Endo H."/>
            <person name="Kuwata A."/>
            <person name="Ogata H."/>
        </authorList>
    </citation>
    <scope>NUCLEOTIDE SEQUENCE [LARGE SCALE GENOMIC DNA]</scope>
    <source>
        <strain evidence="3">NIES 3699</strain>
    </source>
</reference>
<keyword evidence="3" id="KW-1185">Reference proteome</keyword>
<protein>
    <submittedName>
        <fullName evidence="2">Uncharacterized protein</fullName>
    </submittedName>
</protein>
<keyword evidence="1" id="KW-0812">Transmembrane</keyword>
<proteinExistence type="predicted"/>
<dbReference type="Proteomes" id="UP001165160">
    <property type="component" value="Unassembled WGS sequence"/>
</dbReference>
<organism evidence="2 3">
    <name type="scientific">Triparma verrucosa</name>
    <dbReference type="NCBI Taxonomy" id="1606542"/>
    <lineage>
        <taxon>Eukaryota</taxon>
        <taxon>Sar</taxon>
        <taxon>Stramenopiles</taxon>
        <taxon>Ochrophyta</taxon>
        <taxon>Bolidophyceae</taxon>
        <taxon>Parmales</taxon>
        <taxon>Triparmaceae</taxon>
        <taxon>Triparma</taxon>
    </lineage>
</organism>
<accession>A0A9W7CFI5</accession>
<dbReference type="AlphaFoldDB" id="A0A9W7CFI5"/>
<dbReference type="EMBL" id="BRXX01000327">
    <property type="protein sequence ID" value="GMI05181.1"/>
    <property type="molecule type" value="Genomic_DNA"/>
</dbReference>
<evidence type="ECO:0000313" key="2">
    <source>
        <dbReference type="EMBL" id="GMI05181.1"/>
    </source>
</evidence>
<evidence type="ECO:0000313" key="3">
    <source>
        <dbReference type="Proteomes" id="UP001165160"/>
    </source>
</evidence>
<keyword evidence="1" id="KW-1133">Transmembrane helix</keyword>
<name>A0A9W7CFI5_9STRA</name>
<gene>
    <name evidence="2" type="ORF">TrVE_jg12420</name>
</gene>
<comment type="caution">
    <text evidence="2">The sequence shown here is derived from an EMBL/GenBank/DDBJ whole genome shotgun (WGS) entry which is preliminary data.</text>
</comment>
<evidence type="ECO:0000256" key="1">
    <source>
        <dbReference type="SAM" id="Phobius"/>
    </source>
</evidence>
<sequence>MISYDWDTSPSQRSTASFAYGYVPDKAWRNVGLYFLYKIIRRDFYYYLNMSGLLRLVVSVFERFVGKVLVDFTMLIHMRRRSSLAQVKTLLGGEEER</sequence>
<feature type="transmembrane region" description="Helical" evidence="1">
    <location>
        <begin position="44"/>
        <end position="70"/>
    </location>
</feature>
<keyword evidence="1" id="KW-0472">Membrane</keyword>